<accession>A0A0G4F3K4</accession>
<name>A0A0G4F3K4_9ALVE</name>
<gene>
    <name evidence="1" type="ORF">Cvel_2688</name>
</gene>
<dbReference type="AlphaFoldDB" id="A0A0G4F3K4"/>
<dbReference type="VEuPathDB" id="CryptoDB:Cvel_2688"/>
<dbReference type="EMBL" id="CDMZ01000088">
    <property type="protein sequence ID" value="CEM06409.1"/>
    <property type="molecule type" value="Genomic_DNA"/>
</dbReference>
<organism evidence="1">
    <name type="scientific">Chromera velia CCMP2878</name>
    <dbReference type="NCBI Taxonomy" id="1169474"/>
    <lineage>
        <taxon>Eukaryota</taxon>
        <taxon>Sar</taxon>
        <taxon>Alveolata</taxon>
        <taxon>Colpodellida</taxon>
        <taxon>Chromeraceae</taxon>
        <taxon>Chromera</taxon>
    </lineage>
</organism>
<protein>
    <submittedName>
        <fullName evidence="1">Uncharacterized protein</fullName>
    </submittedName>
</protein>
<evidence type="ECO:0000313" key="1">
    <source>
        <dbReference type="EMBL" id="CEM06409.1"/>
    </source>
</evidence>
<reference evidence="1" key="1">
    <citation type="submission" date="2014-11" db="EMBL/GenBank/DDBJ databases">
        <authorList>
            <person name="Otto D Thomas"/>
            <person name="Naeem Raeece"/>
        </authorList>
    </citation>
    <scope>NUCLEOTIDE SEQUENCE</scope>
</reference>
<sequence>MGAYINPPGKSWIVARPNESVWDLVGDLRDKHINEMFEYFDLRFGAWKGPHDEGFPVECTLYSRLEQKSCAFLFHYQGAEEGPYVPIPLLHGAKSKCYNIRDFKQKSPRGYVEVPRRSSEAEAMPFLFRHFEREPLPGWKKPPTQGREEDDKTYLFLSLRVQGQTEIELFEQESCRTTRDSMWLNPTAFEDWEHSGFAETDEERVATLKALTSRDTPGIITSKIIDLALKNTGVFWSESSEGIEEIRKQIQTFLHKESGSLLRLPWPDPCGTEQTSVARGVKSIRIRSLTPTEIEFLRMDEKERATWQKEKAEDAESQGAMVIPIVNVTKAVKNNKMALKASALDKMSFRNFALSFDFLLTEKQNTNLVYFQKDVKAKDKMGQDVMLKEFFTVLVEASGKFKVS</sequence>
<proteinExistence type="predicted"/>